<feature type="transmembrane region" description="Helical" evidence="7">
    <location>
        <begin position="368"/>
        <end position="389"/>
    </location>
</feature>
<evidence type="ECO:0000313" key="9">
    <source>
        <dbReference type="Proteomes" id="UP000273159"/>
    </source>
</evidence>
<proteinExistence type="predicted"/>
<reference evidence="9" key="2">
    <citation type="submission" date="2018-10" db="EMBL/GenBank/DDBJ databases">
        <authorList>
            <person name="Wang Y."/>
            <person name="Wang J."/>
            <person name="Yang X."/>
            <person name="Wang Z."/>
            <person name="Huang Y."/>
        </authorList>
    </citation>
    <scope>NUCLEOTIDE SEQUENCE [LARGE SCALE GENOMIC DNA]</scope>
    <source>
        <strain evidence="9">J015</strain>
    </source>
</reference>
<dbReference type="InterPro" id="IPR002293">
    <property type="entry name" value="AA/rel_permease1"/>
</dbReference>
<dbReference type="PANTHER" id="PTHR42770">
    <property type="entry name" value="AMINO ACID TRANSPORTER-RELATED"/>
    <property type="match status" value="1"/>
</dbReference>
<keyword evidence="5 7" id="KW-0472">Membrane</keyword>
<dbReference type="AlphaFoldDB" id="A0A3B0G1A3"/>
<comment type="caution">
    <text evidence="8">The sequence shown here is derived from an EMBL/GenBank/DDBJ whole genome shotgun (WGS) entry which is preliminary data.</text>
</comment>
<dbReference type="Gene3D" id="1.20.1740.10">
    <property type="entry name" value="Amino acid/polyamine transporter I"/>
    <property type="match status" value="1"/>
</dbReference>
<dbReference type="GO" id="GO:0022857">
    <property type="term" value="F:transmembrane transporter activity"/>
    <property type="evidence" value="ECO:0007669"/>
    <property type="project" value="InterPro"/>
</dbReference>
<keyword evidence="4 7" id="KW-1133">Transmembrane helix</keyword>
<reference evidence="8 9" key="1">
    <citation type="submission" date="2018-10" db="EMBL/GenBank/DDBJ databases">
        <title>Genome-guide identification and characterization of bacteria that degrade polycyclic aromatic hydrocarbons and resist hexavalent chromium simultaneously.</title>
        <authorList>
            <person name="Feng H."/>
        </authorList>
    </citation>
    <scope>NUCLEOTIDE SEQUENCE [LARGE SCALE GENOMIC DNA]</scope>
    <source>
        <strain evidence="8 9">J015</strain>
    </source>
</reference>
<dbReference type="PIRSF" id="PIRSF006060">
    <property type="entry name" value="AA_transporter"/>
    <property type="match status" value="1"/>
</dbReference>
<keyword evidence="2" id="KW-1003">Cell membrane</keyword>
<protein>
    <submittedName>
        <fullName evidence="8">APC family permease</fullName>
    </submittedName>
</protein>
<evidence type="ECO:0000256" key="4">
    <source>
        <dbReference type="ARBA" id="ARBA00022989"/>
    </source>
</evidence>
<dbReference type="Proteomes" id="UP000273159">
    <property type="component" value="Unassembled WGS sequence"/>
</dbReference>
<feature type="transmembrane region" description="Helical" evidence="7">
    <location>
        <begin position="473"/>
        <end position="493"/>
    </location>
</feature>
<feature type="transmembrane region" description="Helical" evidence="7">
    <location>
        <begin position="231"/>
        <end position="254"/>
    </location>
</feature>
<evidence type="ECO:0000256" key="5">
    <source>
        <dbReference type="ARBA" id="ARBA00023136"/>
    </source>
</evidence>
<feature type="transmembrane region" description="Helical" evidence="7">
    <location>
        <begin position="401"/>
        <end position="423"/>
    </location>
</feature>
<dbReference type="InterPro" id="IPR050367">
    <property type="entry name" value="APC_superfamily"/>
</dbReference>
<accession>A0A3B0G1A3</accession>
<dbReference type="GO" id="GO:0005886">
    <property type="term" value="C:plasma membrane"/>
    <property type="evidence" value="ECO:0007669"/>
    <property type="project" value="UniProtKB-SubCell"/>
</dbReference>
<name>A0A3B0G1A3_PSEPS</name>
<gene>
    <name evidence="8" type="ORF">D7Z96_04060</name>
</gene>
<feature type="transmembrane region" description="Helical" evidence="7">
    <location>
        <begin position="34"/>
        <end position="54"/>
    </location>
</feature>
<organism evidence="8 9">
    <name type="scientific">Pseudarthrobacter phenanthrenivorans</name>
    <name type="common">Arthrobacter phenanthrenivorans</name>
    <dbReference type="NCBI Taxonomy" id="361575"/>
    <lineage>
        <taxon>Bacteria</taxon>
        <taxon>Bacillati</taxon>
        <taxon>Actinomycetota</taxon>
        <taxon>Actinomycetes</taxon>
        <taxon>Micrococcales</taxon>
        <taxon>Micrococcaceae</taxon>
        <taxon>Pseudarthrobacter</taxon>
    </lineage>
</organism>
<feature type="compositionally biased region" description="Polar residues" evidence="6">
    <location>
        <begin position="1"/>
        <end position="12"/>
    </location>
</feature>
<comment type="subcellular location">
    <subcellularLocation>
        <location evidence="1">Cell membrane</location>
        <topology evidence="1">Multi-pass membrane protein</topology>
    </subcellularLocation>
</comment>
<feature type="transmembrane region" description="Helical" evidence="7">
    <location>
        <begin position="159"/>
        <end position="177"/>
    </location>
</feature>
<dbReference type="RefSeq" id="WP_120691636.1">
    <property type="nucleotide sequence ID" value="NZ_RBNH01000003.1"/>
</dbReference>
<evidence type="ECO:0000256" key="2">
    <source>
        <dbReference type="ARBA" id="ARBA00022475"/>
    </source>
</evidence>
<dbReference type="PANTHER" id="PTHR42770:SF7">
    <property type="entry name" value="MEMBRANE PROTEIN"/>
    <property type="match status" value="1"/>
</dbReference>
<keyword evidence="3 7" id="KW-0812">Transmembrane</keyword>
<feature type="region of interest" description="Disordered" evidence="6">
    <location>
        <begin position="1"/>
        <end position="26"/>
    </location>
</feature>
<feature type="transmembrane region" description="Helical" evidence="7">
    <location>
        <begin position="189"/>
        <end position="211"/>
    </location>
</feature>
<evidence type="ECO:0000313" key="8">
    <source>
        <dbReference type="EMBL" id="RKO25935.1"/>
    </source>
</evidence>
<evidence type="ECO:0000256" key="3">
    <source>
        <dbReference type="ARBA" id="ARBA00022692"/>
    </source>
</evidence>
<feature type="transmembrane region" description="Helical" evidence="7">
    <location>
        <begin position="66"/>
        <end position="86"/>
    </location>
</feature>
<sequence>MTETIRTSTSEATAGRHSPGTAGISPKGLKGGQLGLLAVVVLGISTIAPAYTLTSALGPTVNEAGLQLPVIFLIGFIPMILVSLAYRELNADSPDSGTTFTWVTKAFGPWIGWMGGWGLLAANIIVLSNLAGVAVDFFYLFLSQLTGAPELADLAANKAVNVVTCFVFVALAVWISYRGLHTTKMVQYGLVGFQLLVLALFVGMAFANWSASETSIPFSWEWFDVTRIETFGQIAAGISLSIFVYWGWDVCLTVNEETANGKKVSGLAGTLTALIVLAIYLLVSIATMMFAGVGDTGNGLNNTEIHESIFTALASPIMGPFAILMSMAVLSSSAASLQSTFMSPSRSLLAMGHYGALPERFSRVSSRFATPGFATVAAGIMSAGFYAVMHVVSENVLNDTILALGLMICFYYGLTALACAWYFRQSVFSSLRHFLLRLVCPVLGGVGLFVVFGQTAVDSLAPEFGSGSEVFGVGLVFVLGVGILASGAVFMLIMARLRPGFFQGESLRRDTPALVVPE</sequence>
<feature type="transmembrane region" description="Helical" evidence="7">
    <location>
        <begin position="313"/>
        <end position="337"/>
    </location>
</feature>
<dbReference type="EMBL" id="RBNH01000003">
    <property type="protein sequence ID" value="RKO25935.1"/>
    <property type="molecule type" value="Genomic_DNA"/>
</dbReference>
<evidence type="ECO:0000256" key="6">
    <source>
        <dbReference type="SAM" id="MobiDB-lite"/>
    </source>
</evidence>
<evidence type="ECO:0000256" key="1">
    <source>
        <dbReference type="ARBA" id="ARBA00004651"/>
    </source>
</evidence>
<feature type="transmembrane region" description="Helical" evidence="7">
    <location>
        <begin position="117"/>
        <end position="139"/>
    </location>
</feature>
<dbReference type="Pfam" id="PF13520">
    <property type="entry name" value="AA_permease_2"/>
    <property type="match status" value="1"/>
</dbReference>
<feature type="transmembrane region" description="Helical" evidence="7">
    <location>
        <begin position="435"/>
        <end position="453"/>
    </location>
</feature>
<feature type="transmembrane region" description="Helical" evidence="7">
    <location>
        <begin position="266"/>
        <end position="293"/>
    </location>
</feature>
<evidence type="ECO:0000256" key="7">
    <source>
        <dbReference type="SAM" id="Phobius"/>
    </source>
</evidence>